<name>A0A1I6PRR8_9CAUL</name>
<protein>
    <submittedName>
        <fullName evidence="1">Uncharacterized protein</fullName>
    </submittedName>
</protein>
<dbReference type="AlphaFoldDB" id="A0A1I6PRR8"/>
<dbReference type="EMBL" id="FOZV01000002">
    <property type="protein sequence ID" value="SFS42917.1"/>
    <property type="molecule type" value="Genomic_DNA"/>
</dbReference>
<sequence>MTSDRLFIAAAHRFAAQAWAASDSEPHRRFAPVLEAWAANAERRAMLDQPDLFQEQTNG</sequence>
<reference evidence="2" key="1">
    <citation type="submission" date="2016-10" db="EMBL/GenBank/DDBJ databases">
        <authorList>
            <person name="Varghese N."/>
            <person name="Submissions S."/>
        </authorList>
    </citation>
    <scope>NUCLEOTIDE SEQUENCE [LARGE SCALE GENOMIC DNA]</scope>
    <source>
        <strain evidence="2">CGMCC 1.10683</strain>
    </source>
</reference>
<dbReference type="Proteomes" id="UP000198788">
    <property type="component" value="Unassembled WGS sequence"/>
</dbReference>
<organism evidence="1 2">
    <name type="scientific">Brevundimonas viscosa</name>
    <dbReference type="NCBI Taxonomy" id="871741"/>
    <lineage>
        <taxon>Bacteria</taxon>
        <taxon>Pseudomonadati</taxon>
        <taxon>Pseudomonadota</taxon>
        <taxon>Alphaproteobacteria</taxon>
        <taxon>Caulobacterales</taxon>
        <taxon>Caulobacteraceae</taxon>
        <taxon>Brevundimonas</taxon>
    </lineage>
</organism>
<gene>
    <name evidence="1" type="ORF">SAMN05192570_1223</name>
</gene>
<dbReference type="RefSeq" id="WP_092307851.1">
    <property type="nucleotide sequence ID" value="NZ_FOZV01000002.1"/>
</dbReference>
<proteinExistence type="predicted"/>
<evidence type="ECO:0000313" key="2">
    <source>
        <dbReference type="Proteomes" id="UP000198788"/>
    </source>
</evidence>
<accession>A0A1I6PRR8</accession>
<keyword evidence="2" id="KW-1185">Reference proteome</keyword>
<dbReference type="STRING" id="871741.SAMN05192570_1223"/>
<evidence type="ECO:0000313" key="1">
    <source>
        <dbReference type="EMBL" id="SFS42917.1"/>
    </source>
</evidence>